<dbReference type="GO" id="GO:0010181">
    <property type="term" value="F:FMN binding"/>
    <property type="evidence" value="ECO:0007669"/>
    <property type="project" value="UniProtKB-UniRule"/>
</dbReference>
<keyword evidence="4 16" id="KW-0597">Phosphoprotein</keyword>
<comment type="catalytic activity">
    <reaction evidence="16 17">
        <text>a ubiquinone + n Na(+)(in) + NADH + H(+) = a ubiquinol + n Na(+)(out) + NAD(+)</text>
        <dbReference type="Rhea" id="RHEA:47748"/>
        <dbReference type="Rhea" id="RHEA-COMP:9565"/>
        <dbReference type="Rhea" id="RHEA-COMP:9566"/>
        <dbReference type="ChEBI" id="CHEBI:15378"/>
        <dbReference type="ChEBI" id="CHEBI:16389"/>
        <dbReference type="ChEBI" id="CHEBI:17976"/>
        <dbReference type="ChEBI" id="CHEBI:29101"/>
        <dbReference type="ChEBI" id="CHEBI:57540"/>
        <dbReference type="ChEBI" id="CHEBI:57945"/>
        <dbReference type="EC" id="7.2.1.1"/>
    </reaction>
</comment>
<keyword evidence="20" id="KW-1185">Reference proteome</keyword>
<evidence type="ECO:0000256" key="16">
    <source>
        <dbReference type="HAMAP-Rule" id="MF_00427"/>
    </source>
</evidence>
<evidence type="ECO:0000256" key="2">
    <source>
        <dbReference type="ARBA" id="ARBA00022475"/>
    </source>
</evidence>
<evidence type="ECO:0000256" key="6">
    <source>
        <dbReference type="ARBA" id="ARBA00022643"/>
    </source>
</evidence>
<keyword evidence="12 16" id="KW-0406">Ion transport</keyword>
<dbReference type="EMBL" id="CP066167">
    <property type="protein sequence ID" value="QQD16727.1"/>
    <property type="molecule type" value="Genomic_DNA"/>
</dbReference>
<protein>
    <recommendedName>
        <fullName evidence="16 17">Na(+)-translocating NADH-quinone reductase subunit C</fullName>
        <shortName evidence="16 17">Na(+)-NQR subunit C</shortName>
        <shortName evidence="16 17">Na(+)-translocating NQR subunit C</shortName>
        <ecNumber evidence="16 17">7.2.1.1</ecNumber>
    </recommendedName>
    <alternativeName>
        <fullName evidence="16 17">NQR complex subunit C</fullName>
    </alternativeName>
    <alternativeName>
        <fullName evidence="16 17">NQR-1 subunit C</fullName>
    </alternativeName>
</protein>
<evidence type="ECO:0000256" key="8">
    <source>
        <dbReference type="ARBA" id="ARBA00022967"/>
    </source>
</evidence>
<evidence type="ECO:0000256" key="10">
    <source>
        <dbReference type="ARBA" id="ARBA00023027"/>
    </source>
</evidence>
<dbReference type="InterPro" id="IPR007329">
    <property type="entry name" value="FMN-bd"/>
</dbReference>
<dbReference type="RefSeq" id="WP_198568229.1">
    <property type="nucleotide sequence ID" value="NZ_CP066167.1"/>
</dbReference>
<evidence type="ECO:0000259" key="18">
    <source>
        <dbReference type="SMART" id="SM00900"/>
    </source>
</evidence>
<dbReference type="PANTHER" id="PTHR37838:SF1">
    <property type="entry name" value="NA(+)-TRANSLOCATING NADH-QUINONE REDUCTASE SUBUNIT C"/>
    <property type="match status" value="1"/>
</dbReference>
<keyword evidence="3" id="KW-0997">Cell inner membrane</keyword>
<evidence type="ECO:0000256" key="12">
    <source>
        <dbReference type="ARBA" id="ARBA00023065"/>
    </source>
</evidence>
<keyword evidence="10 16" id="KW-0520">NAD</keyword>
<keyword evidence="1 16" id="KW-0813">Transport</keyword>
<comment type="similarity">
    <text evidence="16 17">Belongs to the NqrC family.</text>
</comment>
<comment type="function">
    <text evidence="16">NQR complex catalyzes the reduction of ubiquinone-1 to ubiquinol by two successive reactions, coupled with the transport of Na(+) ions from the cytoplasm to the periplasm. NqrA to NqrE are probably involved in the second step, the conversion of ubisemiquinone to ubiquinol.</text>
</comment>
<dbReference type="NCBIfam" id="TIGR01938">
    <property type="entry name" value="nqrC"/>
    <property type="match status" value="1"/>
</dbReference>
<comment type="cofactor">
    <cofactor evidence="16 17">
        <name>FMN</name>
        <dbReference type="ChEBI" id="CHEBI:58210"/>
    </cofactor>
</comment>
<keyword evidence="14 16" id="KW-0472">Membrane</keyword>
<keyword evidence="7 16" id="KW-0812">Transmembrane</keyword>
<dbReference type="KEGG" id="snan:I6N98_09995"/>
<keyword evidence="6 16" id="KW-0288">FMN</keyword>
<keyword evidence="13 16" id="KW-0830">Ubiquinone</keyword>
<evidence type="ECO:0000256" key="13">
    <source>
        <dbReference type="ARBA" id="ARBA00023075"/>
    </source>
</evidence>
<evidence type="ECO:0000256" key="7">
    <source>
        <dbReference type="ARBA" id="ARBA00022692"/>
    </source>
</evidence>
<gene>
    <name evidence="16" type="primary">nqrC</name>
    <name evidence="19" type="ORF">I6N98_09995</name>
</gene>
<comment type="subunit">
    <text evidence="16 17">Composed of six subunits; NqrA, NqrB, NqrC, NqrD, NqrE and NqrF.</text>
</comment>
<sequence length="258" mass="27975">MASNDSIKKTLIVAFTLCIVCALVVSSAAVLLKPAQVTNKALDRKSNILAAAGLADSEKTIEELYSEKVEPRIVDLRSGTFTDEYDPEGFEQMKRAKDPATSIDLDDGQDTADIKRRENFAVVYLIKNDSGDIDKIVLPVRGYGLWSTLYGFLALEDDMNTVAGLGFYEHGETPGLGGEVDNPNWKALWPGKEVYNEGDVALELVKGSVDSSTPNAEHKVDGLSGATLTSKGVSNLVQFWMGDMGYKPFLNNLKSGEA</sequence>
<dbReference type="HAMAP" id="MF_00427">
    <property type="entry name" value="NqrC"/>
    <property type="match status" value="1"/>
</dbReference>
<dbReference type="PIRSF" id="PIRSF009437">
    <property type="entry name" value="NQR-1_subunit_C"/>
    <property type="match status" value="1"/>
</dbReference>
<dbReference type="SMART" id="SM00900">
    <property type="entry name" value="FMN_bind"/>
    <property type="match status" value="1"/>
</dbReference>
<keyword evidence="15 16" id="KW-0739">Sodium transport</keyword>
<keyword evidence="9 16" id="KW-1133">Transmembrane helix</keyword>
<reference evidence="19 20" key="1">
    <citation type="submission" date="2020-12" db="EMBL/GenBank/DDBJ databases">
        <authorList>
            <person name="Shan Y."/>
        </authorList>
    </citation>
    <scope>NUCLEOTIDE SEQUENCE [LARGE SCALE GENOMIC DNA]</scope>
    <source>
        <strain evidence="20">csc3.9</strain>
    </source>
</reference>
<organism evidence="19 20">
    <name type="scientific">Spongiibacter nanhainus</name>
    <dbReference type="NCBI Taxonomy" id="2794344"/>
    <lineage>
        <taxon>Bacteria</taxon>
        <taxon>Pseudomonadati</taxon>
        <taxon>Pseudomonadota</taxon>
        <taxon>Gammaproteobacteria</taxon>
        <taxon>Cellvibrionales</taxon>
        <taxon>Spongiibacteraceae</taxon>
        <taxon>Spongiibacter</taxon>
    </lineage>
</organism>
<name>A0A7T4QY14_9GAMM</name>
<dbReference type="Proteomes" id="UP000596063">
    <property type="component" value="Chromosome"/>
</dbReference>
<dbReference type="GO" id="GO:0005886">
    <property type="term" value="C:plasma membrane"/>
    <property type="evidence" value="ECO:0007669"/>
    <property type="project" value="UniProtKB-SubCell"/>
</dbReference>
<evidence type="ECO:0000256" key="5">
    <source>
        <dbReference type="ARBA" id="ARBA00022630"/>
    </source>
</evidence>
<feature type="domain" description="FMN-binding" evidence="18">
    <location>
        <begin position="144"/>
        <end position="244"/>
    </location>
</feature>
<dbReference type="GO" id="GO:0006814">
    <property type="term" value="P:sodium ion transport"/>
    <property type="evidence" value="ECO:0007669"/>
    <property type="project" value="UniProtKB-UniRule"/>
</dbReference>
<evidence type="ECO:0000256" key="4">
    <source>
        <dbReference type="ARBA" id="ARBA00022553"/>
    </source>
</evidence>
<proteinExistence type="inferred from homology"/>
<evidence type="ECO:0000256" key="9">
    <source>
        <dbReference type="ARBA" id="ARBA00022989"/>
    </source>
</evidence>
<comment type="caution">
    <text evidence="16">Lacks conserved residue(s) required for the propagation of feature annotation.</text>
</comment>
<keyword evidence="8 16" id="KW-1278">Translocase</keyword>
<dbReference type="NCBIfam" id="NF003749">
    <property type="entry name" value="PRK05346.1-5"/>
    <property type="match status" value="1"/>
</dbReference>
<accession>A0A7T4QY14</accession>
<dbReference type="InterPro" id="IPR010204">
    <property type="entry name" value="NqrC"/>
</dbReference>
<evidence type="ECO:0000256" key="11">
    <source>
        <dbReference type="ARBA" id="ARBA00023053"/>
    </source>
</evidence>
<evidence type="ECO:0000313" key="20">
    <source>
        <dbReference type="Proteomes" id="UP000596063"/>
    </source>
</evidence>
<keyword evidence="5 16" id="KW-0285">Flavoprotein</keyword>
<evidence type="ECO:0000256" key="17">
    <source>
        <dbReference type="PIRNR" id="PIRNR009437"/>
    </source>
</evidence>
<evidence type="ECO:0000256" key="14">
    <source>
        <dbReference type="ARBA" id="ARBA00023136"/>
    </source>
</evidence>
<comment type="subcellular location">
    <subcellularLocation>
        <location evidence="16">Cell membrane</location>
        <topology evidence="16">Single-pass membrane protein</topology>
    </subcellularLocation>
</comment>
<feature type="modified residue" description="FMN phosphoryl threonine" evidence="16">
    <location>
        <position position="227"/>
    </location>
</feature>
<evidence type="ECO:0000313" key="19">
    <source>
        <dbReference type="EMBL" id="QQD16727.1"/>
    </source>
</evidence>
<dbReference type="GO" id="GO:0016655">
    <property type="term" value="F:oxidoreductase activity, acting on NAD(P)H, quinone or similar compound as acceptor"/>
    <property type="evidence" value="ECO:0007669"/>
    <property type="project" value="UniProtKB-UniRule"/>
</dbReference>
<evidence type="ECO:0000256" key="3">
    <source>
        <dbReference type="ARBA" id="ARBA00022519"/>
    </source>
</evidence>
<dbReference type="Pfam" id="PF04205">
    <property type="entry name" value="FMN_bind"/>
    <property type="match status" value="1"/>
</dbReference>
<dbReference type="EC" id="7.2.1.1" evidence="16 17"/>
<dbReference type="AlphaFoldDB" id="A0A7T4QY14"/>
<keyword evidence="2 16" id="KW-1003">Cell membrane</keyword>
<evidence type="ECO:0000256" key="1">
    <source>
        <dbReference type="ARBA" id="ARBA00022448"/>
    </source>
</evidence>
<keyword evidence="11 16" id="KW-0915">Sodium</keyword>
<dbReference type="PANTHER" id="PTHR37838">
    <property type="entry name" value="NA(+)-TRANSLOCATING NADH-QUINONE REDUCTASE SUBUNIT C"/>
    <property type="match status" value="1"/>
</dbReference>
<evidence type="ECO:0000256" key="15">
    <source>
        <dbReference type="ARBA" id="ARBA00023201"/>
    </source>
</evidence>